<dbReference type="PANTHER" id="PTHR31082">
    <property type="entry name" value="PHEROMONE-REGULATED MEMBRANE PROTEIN 10"/>
    <property type="match status" value="1"/>
</dbReference>
<dbReference type="PANTHER" id="PTHR31082:SF4">
    <property type="entry name" value="PHEROMONE-REGULATED MEMBRANE PROTEIN 10"/>
    <property type="match status" value="1"/>
</dbReference>
<feature type="region of interest" description="Disordered" evidence="2">
    <location>
        <begin position="243"/>
        <end position="281"/>
    </location>
</feature>
<keyword evidence="3" id="KW-1133">Transmembrane helix</keyword>
<comment type="similarity">
    <text evidence="1">Belongs to the ThrE exporter (TC 2.A.79) family.</text>
</comment>
<keyword evidence="3" id="KW-0812">Transmembrane</keyword>
<dbReference type="InterPro" id="IPR010619">
    <property type="entry name" value="ThrE-like_N"/>
</dbReference>
<keyword evidence="6" id="KW-1185">Reference proteome</keyword>
<protein>
    <recommendedName>
        <fullName evidence="4">Threonine/serine exporter-like N-terminal domain-containing protein</fullName>
    </recommendedName>
</protein>
<dbReference type="Proteomes" id="UP000310158">
    <property type="component" value="Unassembled WGS sequence"/>
</dbReference>
<feature type="domain" description="Threonine/serine exporter-like N-terminal" evidence="4">
    <location>
        <begin position="321"/>
        <end position="524"/>
    </location>
</feature>
<dbReference type="InterPro" id="IPR051361">
    <property type="entry name" value="ThrE/Ser_Exporter"/>
</dbReference>
<feature type="compositionally biased region" description="Polar residues" evidence="2">
    <location>
        <begin position="102"/>
        <end position="120"/>
    </location>
</feature>
<feature type="transmembrane region" description="Helical" evidence="3">
    <location>
        <begin position="662"/>
        <end position="679"/>
    </location>
</feature>
<feature type="compositionally biased region" description="Basic and acidic residues" evidence="2">
    <location>
        <begin position="22"/>
        <end position="35"/>
    </location>
</feature>
<evidence type="ECO:0000256" key="1">
    <source>
        <dbReference type="ARBA" id="ARBA00034125"/>
    </source>
</evidence>
<feature type="transmembrane region" description="Helical" evidence="3">
    <location>
        <begin position="637"/>
        <end position="656"/>
    </location>
</feature>
<reference evidence="5 6" key="1">
    <citation type="submission" date="2019-02" db="EMBL/GenBank/DDBJ databases">
        <title>Genome sequencing of the rare red list fungi Bondarzewia mesenterica.</title>
        <authorList>
            <person name="Buettner E."/>
            <person name="Kellner H."/>
        </authorList>
    </citation>
    <scope>NUCLEOTIDE SEQUENCE [LARGE SCALE GENOMIC DNA]</scope>
    <source>
        <strain evidence="5 6">DSM 108281</strain>
    </source>
</reference>
<feature type="transmembrane region" description="Helical" evidence="3">
    <location>
        <begin position="719"/>
        <end position="742"/>
    </location>
</feature>
<name>A0A4S4LSU2_9AGAM</name>
<dbReference type="Pfam" id="PF06738">
    <property type="entry name" value="ThrE"/>
    <property type="match status" value="1"/>
</dbReference>
<dbReference type="AlphaFoldDB" id="A0A4S4LSU2"/>
<evidence type="ECO:0000259" key="4">
    <source>
        <dbReference type="Pfam" id="PF06738"/>
    </source>
</evidence>
<feature type="transmembrane region" description="Helical" evidence="3">
    <location>
        <begin position="504"/>
        <end position="524"/>
    </location>
</feature>
<gene>
    <name evidence="5" type="ORF">EW146_g4980</name>
</gene>
<dbReference type="OrthoDB" id="413008at2759"/>
<organism evidence="5 6">
    <name type="scientific">Bondarzewia mesenterica</name>
    <dbReference type="NCBI Taxonomy" id="1095465"/>
    <lineage>
        <taxon>Eukaryota</taxon>
        <taxon>Fungi</taxon>
        <taxon>Dikarya</taxon>
        <taxon>Basidiomycota</taxon>
        <taxon>Agaricomycotina</taxon>
        <taxon>Agaricomycetes</taxon>
        <taxon>Russulales</taxon>
        <taxon>Bondarzewiaceae</taxon>
        <taxon>Bondarzewia</taxon>
    </lineage>
</organism>
<evidence type="ECO:0000256" key="2">
    <source>
        <dbReference type="SAM" id="MobiDB-lite"/>
    </source>
</evidence>
<dbReference type="EMBL" id="SGPL01000207">
    <property type="protein sequence ID" value="THH15504.1"/>
    <property type="molecule type" value="Genomic_DNA"/>
</dbReference>
<sequence length="752" mass="82842">MPGVIPINRVSDLGTQYSSKSDPNHDRDIRPERPSMGRRRTSTRFPRDPSVLNYRLDNSVAPDASPFSFSQTPIIPPIAAASPFHHTSGWSVRRPFEFESTPNLGNFPTSRTLPNVSAYQDTPRRRSDESDETLYSSNNYDVYDTGRLSFPSERQSYDIPPPNTASNYAIRPRDFSYRRHRSSSFAGLEDHAGPALGEKNRPRGWSNDLSIEAGIETQPQTPCPPGGGFFINLFEHYRASHAPHHDLDRSEPSALSTSVTDLHRSESSLSNESEGLDLDDPRITGVRKNRLEDPEDIEDTCKKQIGLQGLDYRMPFLNRQRFIMKLGRALMFFGAPSHRIESQLHAACRVLDVKAEFILLPNLMISTFGDEGTKTSETHILRCGGRLALGNLVKVHQIYRRVVHDEVSAKKATDLLVELVKSPPIYSATERSVLSLLLAALICPLTFGGSFIDMLIAALAGLLLCVLQQLVASNSTLYSSIFDITVTIFISFTVRGLSSIGKEIFCYTAISSASIVTILPGYLVPGSDLYLVVDPGQRGKLEAFGSALQRTVIYNGVFTPDNSTGSEFSSLSTFTFANATTSYFSPTNIVKGCYRHPGFAWYLQPFPWWTQFLIVPLFGICTTLANLQPYRSKEFPVMIIIACVSYATNKVAVHYIFNRSEVVSAVGAFTVGMLGNVYSRKMGSTAFTSVVPGILFLVPSGLSQAGGMTTDIGIDIGNSMINVVIGITVGLFISQTITYMFGSKKHGAVVSF</sequence>
<dbReference type="GO" id="GO:0022857">
    <property type="term" value="F:transmembrane transporter activity"/>
    <property type="evidence" value="ECO:0007669"/>
    <property type="project" value="InterPro"/>
</dbReference>
<evidence type="ECO:0000313" key="6">
    <source>
        <dbReference type="Proteomes" id="UP000310158"/>
    </source>
</evidence>
<evidence type="ECO:0000256" key="3">
    <source>
        <dbReference type="SAM" id="Phobius"/>
    </source>
</evidence>
<feature type="transmembrane region" description="Helical" evidence="3">
    <location>
        <begin position="606"/>
        <end position="625"/>
    </location>
</feature>
<keyword evidence="3" id="KW-0472">Membrane</keyword>
<feature type="region of interest" description="Disordered" evidence="2">
    <location>
        <begin position="1"/>
        <end position="50"/>
    </location>
</feature>
<comment type="caution">
    <text evidence="5">The sequence shown here is derived from an EMBL/GenBank/DDBJ whole genome shotgun (WGS) entry which is preliminary data.</text>
</comment>
<accession>A0A4S4LSU2</accession>
<feature type="transmembrane region" description="Helical" evidence="3">
    <location>
        <begin position="686"/>
        <end position="707"/>
    </location>
</feature>
<feature type="region of interest" description="Disordered" evidence="2">
    <location>
        <begin position="102"/>
        <end position="138"/>
    </location>
</feature>
<feature type="transmembrane region" description="Helical" evidence="3">
    <location>
        <begin position="454"/>
        <end position="471"/>
    </location>
</feature>
<evidence type="ECO:0000313" key="5">
    <source>
        <dbReference type="EMBL" id="THH15504.1"/>
    </source>
</evidence>
<proteinExistence type="inferred from homology"/>